<sequence length="274" mass="30477">MWSRFPFRRLNWCLMPSIYSMCPILTSPANVLRSQIAKLGMRSISSMASFLLSLVALSFLTSLVASSRPAVGVHGVRYDVTNNALSTLGGQRFQSQVGTDFSVQLMRNASSFVWKVFRQAPADRKDVHEVHLFVKIMDGIANTDGYNNIYVGADYVGNVTGDIRLSITEVLFHEVAHVWQWHGQGTAPGGLTEGVADYVVLKAGLGTWAKPGKGSRWDVGYDVTALASFQSTFVADLNRMMKNKYSESYFERLLGKTVHQLWADYKAKYGDGRQ</sequence>
<dbReference type="PANTHER" id="PTHR33321">
    <property type="match status" value="1"/>
</dbReference>
<dbReference type="Pfam" id="PF04450">
    <property type="entry name" value="BSP"/>
    <property type="match status" value="1"/>
</dbReference>
<organism evidence="1 2">
    <name type="scientific">Colocasia esculenta</name>
    <name type="common">Wild taro</name>
    <name type="synonym">Arum esculentum</name>
    <dbReference type="NCBI Taxonomy" id="4460"/>
    <lineage>
        <taxon>Eukaryota</taxon>
        <taxon>Viridiplantae</taxon>
        <taxon>Streptophyta</taxon>
        <taxon>Embryophyta</taxon>
        <taxon>Tracheophyta</taxon>
        <taxon>Spermatophyta</taxon>
        <taxon>Magnoliopsida</taxon>
        <taxon>Liliopsida</taxon>
        <taxon>Araceae</taxon>
        <taxon>Aroideae</taxon>
        <taxon>Colocasieae</taxon>
        <taxon>Colocasia</taxon>
    </lineage>
</organism>
<dbReference type="AlphaFoldDB" id="A0A843TYJ9"/>
<proteinExistence type="predicted"/>
<protein>
    <submittedName>
        <fullName evidence="1">Uncharacterized protein</fullName>
    </submittedName>
</protein>
<comment type="caution">
    <text evidence="1">The sequence shown here is derived from an EMBL/GenBank/DDBJ whole genome shotgun (WGS) entry which is preliminary data.</text>
</comment>
<evidence type="ECO:0000313" key="1">
    <source>
        <dbReference type="EMBL" id="MQL73339.1"/>
    </source>
</evidence>
<dbReference type="Proteomes" id="UP000652761">
    <property type="component" value="Unassembled WGS sequence"/>
</dbReference>
<dbReference type="InterPro" id="IPR007541">
    <property type="entry name" value="Uncharacterised_BSP"/>
</dbReference>
<dbReference type="OrthoDB" id="891726at2759"/>
<evidence type="ECO:0000313" key="2">
    <source>
        <dbReference type="Proteomes" id="UP000652761"/>
    </source>
</evidence>
<keyword evidence="2" id="KW-1185">Reference proteome</keyword>
<gene>
    <name evidence="1" type="ORF">Taro_005681</name>
</gene>
<reference evidence="1" key="1">
    <citation type="submission" date="2017-07" db="EMBL/GenBank/DDBJ databases">
        <title>Taro Niue Genome Assembly and Annotation.</title>
        <authorList>
            <person name="Atibalentja N."/>
            <person name="Keating K."/>
            <person name="Fields C.J."/>
        </authorList>
    </citation>
    <scope>NUCLEOTIDE SEQUENCE</scope>
    <source>
        <strain evidence="1">Niue_2</strain>
        <tissue evidence="1">Leaf</tissue>
    </source>
</reference>
<dbReference type="PANTHER" id="PTHR33321:SF12">
    <property type="entry name" value="PLANT BASIC SECRETORY PROTEIN (BSP) FAMILY PROTEIN"/>
    <property type="match status" value="1"/>
</dbReference>
<accession>A0A843TYJ9</accession>
<name>A0A843TYJ9_COLES</name>
<dbReference type="EMBL" id="NMUH01000162">
    <property type="protein sequence ID" value="MQL73339.1"/>
    <property type="molecule type" value="Genomic_DNA"/>
</dbReference>